<evidence type="ECO:0000256" key="2">
    <source>
        <dbReference type="ARBA" id="ARBA00004569"/>
    </source>
</evidence>
<feature type="domain" description="DAGKc" evidence="30">
    <location>
        <begin position="61"/>
        <end position="208"/>
    </location>
</feature>
<dbReference type="GO" id="GO:0005758">
    <property type="term" value="C:mitochondrial intermembrane space"/>
    <property type="evidence" value="ECO:0007669"/>
    <property type="project" value="UniProtKB-SubCell"/>
</dbReference>
<gene>
    <name evidence="32" type="primary">LOC105363817</name>
</gene>
<dbReference type="GO" id="GO:0004143">
    <property type="term" value="F:ATP-dependent diacylglycerol kinase activity"/>
    <property type="evidence" value="ECO:0007669"/>
    <property type="project" value="UniProtKB-EC"/>
</dbReference>
<evidence type="ECO:0000256" key="19">
    <source>
        <dbReference type="ARBA" id="ARBA00024556"/>
    </source>
</evidence>
<dbReference type="EC" id="2.7.1.107" evidence="5"/>
<evidence type="ECO:0000256" key="20">
    <source>
        <dbReference type="ARBA" id="ARBA00024636"/>
    </source>
</evidence>
<accession>A0AAJ6YKW1</accession>
<evidence type="ECO:0000256" key="26">
    <source>
        <dbReference type="ARBA" id="ARBA00044480"/>
    </source>
</evidence>
<evidence type="ECO:0000256" key="21">
    <source>
        <dbReference type="ARBA" id="ARBA00025749"/>
    </source>
</evidence>
<dbReference type="EC" id="2.7.1.94" evidence="23"/>
<comment type="catalytic activity">
    <reaction evidence="29">
        <text>N-(hexanoyl)sphing-4-enine + ATP = N-hexanoylsphing-4-enine 1-phosphate + ADP + H(+)</text>
        <dbReference type="Rhea" id="RHEA:43312"/>
        <dbReference type="ChEBI" id="CHEBI:15378"/>
        <dbReference type="ChEBI" id="CHEBI:30616"/>
        <dbReference type="ChEBI" id="CHEBI:63867"/>
        <dbReference type="ChEBI" id="CHEBI:82959"/>
        <dbReference type="ChEBI" id="CHEBI:456216"/>
    </reaction>
    <physiologicalReaction direction="left-to-right" evidence="29">
        <dbReference type="Rhea" id="RHEA:43313"/>
    </physiologicalReaction>
</comment>
<protein>
    <recommendedName>
        <fullName evidence="24">Acylglycerol kinase, mitochondrial</fullName>
        <ecNumber evidence="5">2.7.1.107</ecNumber>
        <ecNumber evidence="22">2.7.1.138</ecNumber>
        <ecNumber evidence="23">2.7.1.94</ecNumber>
    </recommendedName>
    <alternativeName>
        <fullName evidence="25">Multiple substrate lipid kinase</fullName>
    </alternativeName>
</protein>
<evidence type="ECO:0000313" key="32">
    <source>
        <dbReference type="RefSeq" id="XP_011499911.1"/>
    </source>
</evidence>
<evidence type="ECO:0000256" key="16">
    <source>
        <dbReference type="ARBA" id="ARBA00024483"/>
    </source>
</evidence>
<dbReference type="Gene3D" id="3.40.50.10330">
    <property type="entry name" value="Probable inorganic polyphosphate/atp-NAD kinase, domain 1"/>
    <property type="match status" value="1"/>
</dbReference>
<evidence type="ECO:0000256" key="4">
    <source>
        <dbReference type="ARBA" id="ARBA00005175"/>
    </source>
</evidence>
<evidence type="ECO:0000256" key="23">
    <source>
        <dbReference type="ARBA" id="ARBA00026098"/>
    </source>
</evidence>
<comment type="catalytic activity">
    <reaction evidence="27">
        <text>an N-acylsphing-4-enine + ATP = an N-acylsphing-4-enine 1-phosphate + ADP + H(+)</text>
        <dbReference type="Rhea" id="RHEA:17929"/>
        <dbReference type="ChEBI" id="CHEBI:15378"/>
        <dbReference type="ChEBI" id="CHEBI:30616"/>
        <dbReference type="ChEBI" id="CHEBI:52639"/>
        <dbReference type="ChEBI" id="CHEBI:57674"/>
        <dbReference type="ChEBI" id="CHEBI:456216"/>
        <dbReference type="EC" id="2.7.1.138"/>
    </reaction>
    <physiologicalReaction direction="left-to-right" evidence="27">
        <dbReference type="Rhea" id="RHEA:17930"/>
    </physiologicalReaction>
</comment>
<comment type="catalytic activity">
    <reaction evidence="19">
        <text>2-(5Z,8Z,11Z,14Z-eicosatetraenoyl)-glycerol + ATP = 2-(5Z,8Z,11Z,14Z-eicosatetraenoyl)-sn-glycero-3-phosphate + ADP + H(+)</text>
        <dbReference type="Rhea" id="RHEA:43316"/>
        <dbReference type="ChEBI" id="CHEBI:15378"/>
        <dbReference type="ChEBI" id="CHEBI:30616"/>
        <dbReference type="ChEBI" id="CHEBI:52392"/>
        <dbReference type="ChEBI" id="CHEBI:78209"/>
        <dbReference type="ChEBI" id="CHEBI:456216"/>
    </reaction>
    <physiologicalReaction direction="left-to-right" evidence="19">
        <dbReference type="Rhea" id="RHEA:43317"/>
    </physiologicalReaction>
</comment>
<comment type="catalytic activity">
    <reaction evidence="16">
        <text>1-(5Z,8Z,11Z,14Z-eicosatetraenoyl)-sn-glycerol + ATP = 1-(5Z,8Z,11Z,14Z-eicosatetraenoyl)-sn-glycero-3-phosphate + ADP + H(+)</text>
        <dbReference type="Rhea" id="RHEA:43328"/>
        <dbReference type="ChEBI" id="CHEBI:15378"/>
        <dbReference type="ChEBI" id="CHEBI:30616"/>
        <dbReference type="ChEBI" id="CHEBI:34071"/>
        <dbReference type="ChEBI" id="CHEBI:74938"/>
        <dbReference type="ChEBI" id="CHEBI:456216"/>
    </reaction>
    <physiologicalReaction direction="left-to-right" evidence="16">
        <dbReference type="Rhea" id="RHEA:43329"/>
    </physiologicalReaction>
</comment>
<comment type="pathway">
    <text evidence="4">Lipid metabolism; glycerolipid metabolism.</text>
</comment>
<comment type="catalytic activity">
    <reaction evidence="28">
        <text>a monoacylglycerol + ATP = a monoacyl-sn-glycero-3-phosphate + ADP + H(+)</text>
        <dbReference type="Rhea" id="RHEA:19293"/>
        <dbReference type="ChEBI" id="CHEBI:15378"/>
        <dbReference type="ChEBI" id="CHEBI:17408"/>
        <dbReference type="ChEBI" id="CHEBI:30616"/>
        <dbReference type="ChEBI" id="CHEBI:77589"/>
        <dbReference type="ChEBI" id="CHEBI:456216"/>
        <dbReference type="EC" id="2.7.1.94"/>
    </reaction>
    <physiologicalReaction direction="left-to-right" evidence="28">
        <dbReference type="Rhea" id="RHEA:19294"/>
    </physiologicalReaction>
</comment>
<dbReference type="GO" id="GO:0005524">
    <property type="term" value="F:ATP binding"/>
    <property type="evidence" value="ECO:0007669"/>
    <property type="project" value="UniProtKB-KW"/>
</dbReference>
<evidence type="ECO:0000256" key="14">
    <source>
        <dbReference type="ARBA" id="ARBA00023371"/>
    </source>
</evidence>
<name>A0AAJ6YKW1_9HYME</name>
<evidence type="ECO:0000256" key="28">
    <source>
        <dbReference type="ARBA" id="ARBA00048663"/>
    </source>
</evidence>
<evidence type="ECO:0000256" key="1">
    <source>
        <dbReference type="ARBA" id="ARBA00001946"/>
    </source>
</evidence>
<evidence type="ECO:0000256" key="24">
    <source>
        <dbReference type="ARBA" id="ARBA00026142"/>
    </source>
</evidence>
<dbReference type="InterPro" id="IPR016064">
    <property type="entry name" value="NAD/diacylglycerol_kinase_sf"/>
</dbReference>
<evidence type="ECO:0000256" key="15">
    <source>
        <dbReference type="ARBA" id="ARBA00023411"/>
    </source>
</evidence>
<dbReference type="KEGG" id="csol:105363817"/>
<keyword evidence="8 32" id="KW-0418">Kinase</keyword>
<evidence type="ECO:0000256" key="5">
    <source>
        <dbReference type="ARBA" id="ARBA00012133"/>
    </source>
</evidence>
<dbReference type="AlphaFoldDB" id="A0AAJ6YKW1"/>
<evidence type="ECO:0000256" key="7">
    <source>
        <dbReference type="ARBA" id="ARBA00022741"/>
    </source>
</evidence>
<evidence type="ECO:0000256" key="29">
    <source>
        <dbReference type="ARBA" id="ARBA00048876"/>
    </source>
</evidence>
<evidence type="ECO:0000256" key="10">
    <source>
        <dbReference type="ARBA" id="ARBA00022840"/>
    </source>
</evidence>
<dbReference type="Pfam" id="PF00781">
    <property type="entry name" value="DAGK_cat"/>
    <property type="match status" value="1"/>
</dbReference>
<evidence type="ECO:0000256" key="8">
    <source>
        <dbReference type="ARBA" id="ARBA00022777"/>
    </source>
</evidence>
<evidence type="ECO:0000256" key="13">
    <source>
        <dbReference type="ARBA" id="ARBA00023136"/>
    </source>
</evidence>
<dbReference type="CTD" id="326168"/>
<evidence type="ECO:0000313" key="31">
    <source>
        <dbReference type="Proteomes" id="UP000695007"/>
    </source>
</evidence>
<keyword evidence="7" id="KW-0547">Nucleotide-binding</keyword>
<evidence type="ECO:0000256" key="9">
    <source>
        <dbReference type="ARBA" id="ARBA00022792"/>
    </source>
</evidence>
<dbReference type="Pfam" id="PF19712">
    <property type="entry name" value="AGK_C"/>
    <property type="match status" value="1"/>
</dbReference>
<dbReference type="GO" id="GO:0001729">
    <property type="term" value="F:ceramide kinase activity"/>
    <property type="evidence" value="ECO:0007669"/>
    <property type="project" value="UniProtKB-EC"/>
</dbReference>
<comment type="subcellular location">
    <subcellularLocation>
        <location evidence="3">Mitochondrion inner membrane</location>
        <topology evidence="3">Peripheral membrane protein</topology>
    </subcellularLocation>
    <subcellularLocation>
        <location evidence="2">Mitochondrion intermembrane space</location>
    </subcellularLocation>
</comment>
<dbReference type="InterPro" id="IPR017438">
    <property type="entry name" value="ATP-NAD_kinase_N"/>
</dbReference>
<comment type="cofactor">
    <cofactor evidence="1">
        <name>Mg(2+)</name>
        <dbReference type="ChEBI" id="CHEBI:18420"/>
    </cofactor>
</comment>
<comment type="catalytic activity">
    <reaction evidence="14">
        <text>1,2-di-(9Z-octadecenoyl)-sn-glycerol + ATP = 1,2-di-(9Z-octadecenoyl)-sn-glycero-3-phosphate + ADP + H(+)</text>
        <dbReference type="Rhea" id="RHEA:40327"/>
        <dbReference type="ChEBI" id="CHEBI:15378"/>
        <dbReference type="ChEBI" id="CHEBI:30616"/>
        <dbReference type="ChEBI" id="CHEBI:52333"/>
        <dbReference type="ChEBI" id="CHEBI:74546"/>
        <dbReference type="ChEBI" id="CHEBI:456216"/>
    </reaction>
    <physiologicalReaction direction="left-to-right" evidence="14">
        <dbReference type="Rhea" id="RHEA:40328"/>
    </physiologicalReaction>
</comment>
<dbReference type="GeneID" id="105363817"/>
<dbReference type="EC" id="2.7.1.138" evidence="22"/>
<keyword evidence="13" id="KW-0472">Membrane</keyword>
<dbReference type="InterPro" id="IPR001206">
    <property type="entry name" value="Diacylglycerol_kinase_cat_dom"/>
</dbReference>
<sequence length="435" mass="49497">MSRVINIFKVIRNNWKKSVAGTIVFSYGCSYFINTYEIKQVMRKYCEEAAIYGDQSLPTNIRPQQITVILNPASNNRKAKQLFEKYCEPLLHLAGFAVTIIQTQSENQARNLVANLNTHADAIVVAGGDGTLSDVVTGIMRKYKENKSIAKECPIGILPLGQTNKVADSLFYGYTDLIEVRKLVNATMAIVRGKTKLADVLEVELLDNDVAHPQESVYAIGTVEWGAWKDAQSRIDKYWYWGSLRKYVTYIFNGLKNDLNWECNGLVRYSDPCSGCSKCYKVEETTSTDRRWWHAFVPKVKKFSTGESVKDYSKVINNNCGVTREIPIFTTELSLVTQNVNQVNQSTPSIKIELGPKSINYTDFIIEGWQRLKGNKSLINKTFEVKDIEIHPSPSNNLGHKERTFYIDNEEFELKSVKFKLLPKTIKIFCSENKN</sequence>
<dbReference type="GO" id="GO:0005743">
    <property type="term" value="C:mitochondrial inner membrane"/>
    <property type="evidence" value="ECO:0007669"/>
    <property type="project" value="UniProtKB-SubCell"/>
</dbReference>
<keyword evidence="10" id="KW-0067">ATP-binding</keyword>
<evidence type="ECO:0000256" key="27">
    <source>
        <dbReference type="ARBA" id="ARBA00048034"/>
    </source>
</evidence>
<evidence type="ECO:0000256" key="3">
    <source>
        <dbReference type="ARBA" id="ARBA00004637"/>
    </source>
</evidence>
<keyword evidence="6" id="KW-0808">Transferase</keyword>
<dbReference type="PANTHER" id="PTHR12358:SF31">
    <property type="entry name" value="ACYLGLYCEROL KINASE, MITOCHONDRIAL"/>
    <property type="match status" value="1"/>
</dbReference>
<evidence type="ECO:0000256" key="11">
    <source>
        <dbReference type="ARBA" id="ARBA00023098"/>
    </source>
</evidence>
<dbReference type="GO" id="GO:0047620">
    <property type="term" value="F:acylglycerol kinase activity"/>
    <property type="evidence" value="ECO:0007669"/>
    <property type="project" value="UniProtKB-EC"/>
</dbReference>
<dbReference type="GO" id="GO:0046513">
    <property type="term" value="P:ceramide biosynthetic process"/>
    <property type="evidence" value="ECO:0007669"/>
    <property type="project" value="TreeGrafter"/>
</dbReference>
<comment type="catalytic activity">
    <reaction evidence="26">
        <text>a 2-acylglycerol + ATP = a 2-acyl-sn-glycerol 3-phosphate + ADP + H(+)</text>
        <dbReference type="Rhea" id="RHEA:39847"/>
        <dbReference type="ChEBI" id="CHEBI:15378"/>
        <dbReference type="ChEBI" id="CHEBI:17389"/>
        <dbReference type="ChEBI" id="CHEBI:30616"/>
        <dbReference type="ChEBI" id="CHEBI:64982"/>
        <dbReference type="ChEBI" id="CHEBI:456216"/>
    </reaction>
    <physiologicalReaction direction="left-to-right" evidence="26">
        <dbReference type="Rhea" id="RHEA:39848"/>
    </physiologicalReaction>
</comment>
<reference evidence="32" key="1">
    <citation type="submission" date="2025-08" db="UniProtKB">
        <authorList>
            <consortium name="RefSeq"/>
        </authorList>
    </citation>
    <scope>IDENTIFICATION</scope>
</reference>
<keyword evidence="12" id="KW-0496">Mitochondrion</keyword>
<comment type="catalytic activity">
    <reaction evidence="18">
        <text>a 1-acyl-sn-glycerol + ATP = a 1-acyl-sn-glycero-3-phosphate + ADP + H(+)</text>
        <dbReference type="Rhea" id="RHEA:33747"/>
        <dbReference type="ChEBI" id="CHEBI:15378"/>
        <dbReference type="ChEBI" id="CHEBI:30616"/>
        <dbReference type="ChEBI" id="CHEBI:57970"/>
        <dbReference type="ChEBI" id="CHEBI:64683"/>
        <dbReference type="ChEBI" id="CHEBI:456216"/>
    </reaction>
    <physiologicalReaction direction="left-to-right" evidence="18">
        <dbReference type="Rhea" id="RHEA:33748"/>
    </physiologicalReaction>
</comment>
<evidence type="ECO:0000256" key="12">
    <source>
        <dbReference type="ARBA" id="ARBA00023128"/>
    </source>
</evidence>
<dbReference type="PANTHER" id="PTHR12358">
    <property type="entry name" value="SPHINGOSINE KINASE"/>
    <property type="match status" value="1"/>
</dbReference>
<evidence type="ECO:0000256" key="22">
    <source>
        <dbReference type="ARBA" id="ARBA00026096"/>
    </source>
</evidence>
<evidence type="ECO:0000259" key="30">
    <source>
        <dbReference type="PROSITE" id="PS50146"/>
    </source>
</evidence>
<evidence type="ECO:0000256" key="17">
    <source>
        <dbReference type="ARBA" id="ARBA00024505"/>
    </source>
</evidence>
<dbReference type="RefSeq" id="XP_011499911.1">
    <property type="nucleotide sequence ID" value="XM_011501609.1"/>
</dbReference>
<keyword evidence="9" id="KW-0999">Mitochondrion inner membrane</keyword>
<dbReference type="InterPro" id="IPR045579">
    <property type="entry name" value="AGK_C"/>
</dbReference>
<evidence type="ECO:0000256" key="6">
    <source>
        <dbReference type="ARBA" id="ARBA00022679"/>
    </source>
</evidence>
<dbReference type="GO" id="GO:0046512">
    <property type="term" value="P:sphingosine biosynthetic process"/>
    <property type="evidence" value="ECO:0007669"/>
    <property type="project" value="TreeGrafter"/>
</dbReference>
<evidence type="ECO:0000256" key="18">
    <source>
        <dbReference type="ARBA" id="ARBA00024512"/>
    </source>
</evidence>
<proteinExistence type="inferred from homology"/>
<dbReference type="SMART" id="SM00046">
    <property type="entry name" value="DAGKc"/>
    <property type="match status" value="1"/>
</dbReference>
<organism evidence="31 32">
    <name type="scientific">Ceratosolen solmsi marchali</name>
    <dbReference type="NCBI Taxonomy" id="326594"/>
    <lineage>
        <taxon>Eukaryota</taxon>
        <taxon>Metazoa</taxon>
        <taxon>Ecdysozoa</taxon>
        <taxon>Arthropoda</taxon>
        <taxon>Hexapoda</taxon>
        <taxon>Insecta</taxon>
        <taxon>Pterygota</taxon>
        <taxon>Neoptera</taxon>
        <taxon>Endopterygota</taxon>
        <taxon>Hymenoptera</taxon>
        <taxon>Apocrita</taxon>
        <taxon>Proctotrupomorpha</taxon>
        <taxon>Chalcidoidea</taxon>
        <taxon>Agaonidae</taxon>
        <taxon>Agaoninae</taxon>
        <taxon>Ceratosolen</taxon>
    </lineage>
</organism>
<dbReference type="Proteomes" id="UP000695007">
    <property type="component" value="Unplaced"/>
</dbReference>
<comment type="similarity">
    <text evidence="21">Belongs to the AGK family.</text>
</comment>
<dbReference type="PROSITE" id="PS51257">
    <property type="entry name" value="PROKAR_LIPOPROTEIN"/>
    <property type="match status" value="1"/>
</dbReference>
<comment type="catalytic activity">
    <reaction evidence="17">
        <text>1-(9Z-octadecenoyl)-sn-glycerol + ATP = 1-(9Z-octadecenoyl)-sn-glycero-3-phosphate + ADP + H(+)</text>
        <dbReference type="Rhea" id="RHEA:41079"/>
        <dbReference type="ChEBI" id="CHEBI:15378"/>
        <dbReference type="ChEBI" id="CHEBI:30616"/>
        <dbReference type="ChEBI" id="CHEBI:74544"/>
        <dbReference type="ChEBI" id="CHEBI:75757"/>
        <dbReference type="ChEBI" id="CHEBI:456216"/>
    </reaction>
    <physiologicalReaction direction="left-to-right" evidence="17">
        <dbReference type="Rhea" id="RHEA:41080"/>
    </physiologicalReaction>
</comment>
<keyword evidence="11" id="KW-0443">Lipid metabolism</keyword>
<dbReference type="SUPFAM" id="SSF111331">
    <property type="entry name" value="NAD kinase/diacylglycerol kinase-like"/>
    <property type="match status" value="1"/>
</dbReference>
<dbReference type="PROSITE" id="PS50146">
    <property type="entry name" value="DAGK"/>
    <property type="match status" value="1"/>
</dbReference>
<keyword evidence="31" id="KW-1185">Reference proteome</keyword>
<comment type="catalytic activity">
    <reaction evidence="20">
        <text>1-hexadecanoyl-sn-glycerol + ATP = 1-hexadecanoyl-sn-glycero-3-phosphate + ADP + H(+)</text>
        <dbReference type="Rhea" id="RHEA:43308"/>
        <dbReference type="ChEBI" id="CHEBI:15378"/>
        <dbReference type="ChEBI" id="CHEBI:30616"/>
        <dbReference type="ChEBI" id="CHEBI:57518"/>
        <dbReference type="ChEBI" id="CHEBI:75542"/>
        <dbReference type="ChEBI" id="CHEBI:456216"/>
    </reaction>
    <physiologicalReaction direction="left-to-right" evidence="20">
        <dbReference type="Rhea" id="RHEA:43309"/>
    </physiologicalReaction>
</comment>
<dbReference type="InterPro" id="IPR050187">
    <property type="entry name" value="Lipid_Phosphate_FormReg"/>
</dbReference>
<evidence type="ECO:0000256" key="25">
    <source>
        <dbReference type="ARBA" id="ARBA00030553"/>
    </source>
</evidence>
<comment type="catalytic activity">
    <reaction evidence="15">
        <text>a 1,2-diacyl-sn-glycerol + ATP = a 1,2-diacyl-sn-glycero-3-phosphate + ADP + H(+)</text>
        <dbReference type="Rhea" id="RHEA:10272"/>
        <dbReference type="ChEBI" id="CHEBI:15378"/>
        <dbReference type="ChEBI" id="CHEBI:17815"/>
        <dbReference type="ChEBI" id="CHEBI:30616"/>
        <dbReference type="ChEBI" id="CHEBI:58608"/>
        <dbReference type="ChEBI" id="CHEBI:456216"/>
        <dbReference type="EC" id="2.7.1.107"/>
    </reaction>
    <physiologicalReaction direction="left-to-right" evidence="15">
        <dbReference type="Rhea" id="RHEA:10273"/>
    </physiologicalReaction>
</comment>